<evidence type="ECO:0000256" key="3">
    <source>
        <dbReference type="ARBA" id="ARBA00022801"/>
    </source>
</evidence>
<dbReference type="PROSITE" id="PS00137">
    <property type="entry name" value="SUBTILASE_HIS"/>
    <property type="match status" value="1"/>
</dbReference>
<dbReference type="Pfam" id="PF00082">
    <property type="entry name" value="Peptidase_S8"/>
    <property type="match status" value="1"/>
</dbReference>
<dbReference type="PANTHER" id="PTHR43806:SF11">
    <property type="entry name" value="CEREVISIN-RELATED"/>
    <property type="match status" value="1"/>
</dbReference>
<comment type="similarity">
    <text evidence="1 5 6">Belongs to the peptidase S8 family.</text>
</comment>
<evidence type="ECO:0000256" key="4">
    <source>
        <dbReference type="ARBA" id="ARBA00022825"/>
    </source>
</evidence>
<reference evidence="10" key="1">
    <citation type="submission" date="2016-10" db="EMBL/GenBank/DDBJ databases">
        <authorList>
            <person name="Varghese N."/>
            <person name="Submissions S."/>
        </authorList>
    </citation>
    <scope>NUCLEOTIDE SEQUENCE [LARGE SCALE GENOMIC DNA]</scope>
    <source>
        <strain evidence="10">IBRC-M 10655</strain>
    </source>
</reference>
<evidence type="ECO:0000256" key="5">
    <source>
        <dbReference type="PROSITE-ProRule" id="PRU01240"/>
    </source>
</evidence>
<dbReference type="GO" id="GO:0006508">
    <property type="term" value="P:proteolysis"/>
    <property type="evidence" value="ECO:0007669"/>
    <property type="project" value="UniProtKB-KW"/>
</dbReference>
<feature type="active site" description="Charge relay system" evidence="5">
    <location>
        <position position="212"/>
    </location>
</feature>
<evidence type="ECO:0000256" key="7">
    <source>
        <dbReference type="SAM" id="MobiDB-lite"/>
    </source>
</evidence>
<dbReference type="InterPro" id="IPR023828">
    <property type="entry name" value="Peptidase_S8_Ser-AS"/>
</dbReference>
<dbReference type="PROSITE" id="PS00136">
    <property type="entry name" value="SUBTILASE_ASP"/>
    <property type="match status" value="1"/>
</dbReference>
<dbReference type="InterPro" id="IPR023827">
    <property type="entry name" value="Peptidase_S8_Asp-AS"/>
</dbReference>
<evidence type="ECO:0000256" key="2">
    <source>
        <dbReference type="ARBA" id="ARBA00022670"/>
    </source>
</evidence>
<sequence length="1100" mass="113248">MRMLRAASDEPPVPVRPANDAPLGATMDSARRRRPAFRAAATSLLTAAVVAALTPGLAGAAPGGAGEPPGSGLGRHDRQLLAEAQVNGKSAVTMLIATSLGASGDVSRRVTALGGRVDYHDQVLGYLRASVPIGRAEQAAKVSGVQAADLDETIALDDPRPEGQTNPTPFPPPDSSTPRANPYMPVADMGADAFTAAHATWDGRGVTVGVLDTGITLDHPALATTTTGAPKIVDWVTYTHPLTDDDPTWVTTSPVTGPAFTAGGVAYTAPAGAFRFGVFNERHPDLGGEVGNDVNRDGNPAGSSGLFGVLWDGASGVRVDVDQDRDFTDEPVMTDYRVNRDVRYFGTDNPATAVAERMPFVVQPDGATKTVNIGIVSGAHGSHVAGIIAANGMFGGAMSGAAPGAQLVSVRVCLFVAGCTAHALIEGMIYAAKQANVDVINMSIGGLPSLNDANNTRAVLYDRLIEQENVQMFISAGNSGPGENTVGDPSVATKVMSVGTTITDATWAANYGSTAPAPGTDNQHTFSSRGPREDGGFKPNITAPGAAVSTTPVWQDGEALTGLHVLPPGYSMFNGTSMASPQAAGAGALLVSAAKQTGVQHQPAQLRKALNSTARFFPAYGAYEQGNGLVQVPAAWSMLAANLRTVDISSAVPVDTALEQFLARPGIGVGIHDRENVNLGQPYTRTYTFNRTSGAGGSTTYNLSLVGNDGTFSLGATSISLPKNQPRTLTVSINPTSLGAHSAILNLDDPSSPGIEYQTLNTVVVARDFTAPGYSHTITGSVARNQALSYFFEVAPGTPAFKVDFTGPSATPGTGQARFLRFHPFGVPIDSNSSLSCYSPTVVPGGSCVGDPTSRTVTNPTPGVWEVTVEARRTSDLEFTPFTLTASILGASVSPNPDVIASATVGVPVNRSYTITNLFGAFVGRATGSTLGSAFIDRPTIANLAQQQRAVVVTAGTTSLRATIGNTSDPAADLDLFVFNCTTGTCVLAGQAADGDSEESVTIANPAAGNWVVLVDGFAVPAGTTQYDYVDVFVNPAFGSVSVTDANALRPAGAVWVVPGTVTANAVPAAGRQLLGQVQVRTDSTVLIGFGNVIVQNVAS</sequence>
<evidence type="ECO:0000256" key="1">
    <source>
        <dbReference type="ARBA" id="ARBA00011073"/>
    </source>
</evidence>
<dbReference type="PRINTS" id="PR00723">
    <property type="entry name" value="SUBTILISIN"/>
</dbReference>
<dbReference type="Gene3D" id="2.60.120.380">
    <property type="match status" value="1"/>
</dbReference>
<feature type="active site" description="Charge relay system" evidence="5">
    <location>
        <position position="380"/>
    </location>
</feature>
<evidence type="ECO:0000313" key="9">
    <source>
        <dbReference type="EMBL" id="SDP24879.1"/>
    </source>
</evidence>
<feature type="region of interest" description="Disordered" evidence="7">
    <location>
        <begin position="154"/>
        <end position="181"/>
    </location>
</feature>
<dbReference type="PROSITE" id="PS51892">
    <property type="entry name" value="SUBTILASE"/>
    <property type="match status" value="1"/>
</dbReference>
<feature type="region of interest" description="Disordered" evidence="7">
    <location>
        <begin position="1"/>
        <end position="28"/>
    </location>
</feature>
<dbReference type="EMBL" id="FNJB01000007">
    <property type="protein sequence ID" value="SDP24879.1"/>
    <property type="molecule type" value="Genomic_DNA"/>
</dbReference>
<evidence type="ECO:0000259" key="8">
    <source>
        <dbReference type="Pfam" id="PF00082"/>
    </source>
</evidence>
<dbReference type="STRING" id="504798.SAMN05421871_104314"/>
<dbReference type="PANTHER" id="PTHR43806">
    <property type="entry name" value="PEPTIDASE S8"/>
    <property type="match status" value="1"/>
</dbReference>
<evidence type="ECO:0000313" key="10">
    <source>
        <dbReference type="Proteomes" id="UP000199651"/>
    </source>
</evidence>
<keyword evidence="10" id="KW-1185">Reference proteome</keyword>
<feature type="domain" description="Peptidase S8/S53" evidence="8">
    <location>
        <begin position="203"/>
        <end position="627"/>
    </location>
</feature>
<name>A0A1H0R6W6_9PSEU</name>
<dbReference type="InterPro" id="IPR050131">
    <property type="entry name" value="Peptidase_S8_subtilisin-like"/>
</dbReference>
<keyword evidence="4 5" id="KW-0720">Serine protease</keyword>
<accession>A0A1H0R6W6</accession>
<gene>
    <name evidence="9" type="ORF">SAMN05192558_107315</name>
</gene>
<keyword evidence="2 5" id="KW-0645">Protease</keyword>
<keyword evidence="3 5" id="KW-0378">Hydrolase</keyword>
<dbReference type="Proteomes" id="UP000199651">
    <property type="component" value="Unassembled WGS sequence"/>
</dbReference>
<protein>
    <submittedName>
        <fullName evidence="9">Subtilase family protein</fullName>
    </submittedName>
</protein>
<feature type="region of interest" description="Disordered" evidence="7">
    <location>
        <begin position="513"/>
        <end position="546"/>
    </location>
</feature>
<organism evidence="9 10">
    <name type="scientific">Actinokineospora alba</name>
    <dbReference type="NCBI Taxonomy" id="504798"/>
    <lineage>
        <taxon>Bacteria</taxon>
        <taxon>Bacillati</taxon>
        <taxon>Actinomycetota</taxon>
        <taxon>Actinomycetes</taxon>
        <taxon>Pseudonocardiales</taxon>
        <taxon>Pseudonocardiaceae</taxon>
        <taxon>Actinokineospora</taxon>
    </lineage>
</organism>
<dbReference type="InterPro" id="IPR036852">
    <property type="entry name" value="Peptidase_S8/S53_dom_sf"/>
</dbReference>
<feature type="active site" description="Charge relay system" evidence="5">
    <location>
        <position position="577"/>
    </location>
</feature>
<dbReference type="PROSITE" id="PS00138">
    <property type="entry name" value="SUBTILASE_SER"/>
    <property type="match status" value="1"/>
</dbReference>
<dbReference type="GO" id="GO:0004252">
    <property type="term" value="F:serine-type endopeptidase activity"/>
    <property type="evidence" value="ECO:0007669"/>
    <property type="project" value="UniProtKB-UniRule"/>
</dbReference>
<dbReference type="InterPro" id="IPR015500">
    <property type="entry name" value="Peptidase_S8_subtilisin-rel"/>
</dbReference>
<proteinExistence type="inferred from homology"/>
<dbReference type="AlphaFoldDB" id="A0A1H0R6W6"/>
<dbReference type="InterPro" id="IPR022398">
    <property type="entry name" value="Peptidase_S8_His-AS"/>
</dbReference>
<evidence type="ECO:0000256" key="6">
    <source>
        <dbReference type="RuleBase" id="RU003355"/>
    </source>
</evidence>
<dbReference type="InterPro" id="IPR000209">
    <property type="entry name" value="Peptidase_S8/S53_dom"/>
</dbReference>
<dbReference type="Gene3D" id="3.40.50.200">
    <property type="entry name" value="Peptidase S8/S53 domain"/>
    <property type="match status" value="2"/>
</dbReference>
<dbReference type="SUPFAM" id="SSF52743">
    <property type="entry name" value="Subtilisin-like"/>
    <property type="match status" value="1"/>
</dbReference>